<dbReference type="CDD" id="cd16444">
    <property type="entry name" value="LipB"/>
    <property type="match status" value="1"/>
</dbReference>
<comment type="similarity">
    <text evidence="5 6">Belongs to the LipB family.</text>
</comment>
<feature type="binding site" evidence="5 8">
    <location>
        <begin position="75"/>
        <end position="82"/>
    </location>
    <ligand>
        <name>substrate</name>
    </ligand>
</feature>
<dbReference type="STRING" id="1121326.CLMAG_51790"/>
<dbReference type="InterPro" id="IPR045864">
    <property type="entry name" value="aa-tRNA-synth_II/BPL/LPL"/>
</dbReference>
<sequence>MYRLIMPESNVSYDEGLKMQKKAYELVAAGEYDGVIFILEHKPVFTVGTNGGFENLLVTDRELKNKDIDVVKVNRGGNITFHGPGQIVVYPILNLNKFYKDVHWYVGSLENVVIDTLSQYNISGYKKSKFRGVWVNENKISAVGVHLKKWISTHGLSLNVNVDKTYFEMINPCGITEFGIISIVDYQDNIKISDVKHKLIGSFEKIFKINLIKDEVAESWWIK</sequence>
<dbReference type="PATRIC" id="fig|1121326.3.peg.5236"/>
<evidence type="ECO:0000256" key="2">
    <source>
        <dbReference type="ARBA" id="ARBA00022679"/>
    </source>
</evidence>
<dbReference type="GO" id="GO:0005737">
    <property type="term" value="C:cytoplasm"/>
    <property type="evidence" value="ECO:0007669"/>
    <property type="project" value="UniProtKB-SubCell"/>
</dbReference>
<dbReference type="EMBL" id="LWAE01000008">
    <property type="protein sequence ID" value="KZL89679.1"/>
    <property type="molecule type" value="Genomic_DNA"/>
</dbReference>
<dbReference type="PROSITE" id="PS01313">
    <property type="entry name" value="LIPB"/>
    <property type="match status" value="1"/>
</dbReference>
<feature type="binding site" evidence="5 8">
    <location>
        <begin position="142"/>
        <end position="144"/>
    </location>
    <ligand>
        <name>substrate</name>
    </ligand>
</feature>
<dbReference type="PIRSF" id="PIRSF016262">
    <property type="entry name" value="LPLase"/>
    <property type="match status" value="1"/>
</dbReference>
<keyword evidence="5" id="KW-0963">Cytoplasm</keyword>
<dbReference type="InterPro" id="IPR004143">
    <property type="entry name" value="BPL_LPL_catalytic"/>
</dbReference>
<evidence type="ECO:0000256" key="3">
    <source>
        <dbReference type="ARBA" id="ARBA00023315"/>
    </source>
</evidence>
<comment type="subcellular location">
    <subcellularLocation>
        <location evidence="5">Cytoplasm</location>
    </subcellularLocation>
</comment>
<comment type="function">
    <text evidence="4 5 6">Catalyzes the transfer of endogenously produced octanoic acid from octanoyl-acyl-carrier-protein onto the lipoyl domains of lipoate-dependent enzymes. Lipoyl-ACP can also act as a substrate although octanoyl-ACP is likely to be the physiological substrate.</text>
</comment>
<dbReference type="UniPathway" id="UPA00538">
    <property type="reaction ID" value="UER00592"/>
</dbReference>
<dbReference type="Gene3D" id="3.30.930.10">
    <property type="entry name" value="Bira Bifunctional Protein, Domain 2"/>
    <property type="match status" value="1"/>
</dbReference>
<dbReference type="PROSITE" id="PS51733">
    <property type="entry name" value="BPL_LPL_CATALYTIC"/>
    <property type="match status" value="1"/>
</dbReference>
<proteinExistence type="inferred from homology"/>
<reference evidence="11 12" key="1">
    <citation type="submission" date="2016-04" db="EMBL/GenBank/DDBJ databases">
        <title>Genome sequence of Clostridium magnum DSM 2767.</title>
        <authorList>
            <person name="Poehlein A."/>
            <person name="Uhlig R."/>
            <person name="Fischer R."/>
            <person name="Bahl H."/>
            <person name="Daniel R."/>
        </authorList>
    </citation>
    <scope>NUCLEOTIDE SEQUENCE [LARGE SCALE GENOMIC DNA]</scope>
    <source>
        <strain evidence="11 12">DSM 2767</strain>
    </source>
</reference>
<evidence type="ECO:0000256" key="1">
    <source>
        <dbReference type="ARBA" id="ARBA00004821"/>
    </source>
</evidence>
<evidence type="ECO:0000259" key="10">
    <source>
        <dbReference type="PROSITE" id="PS51733"/>
    </source>
</evidence>
<gene>
    <name evidence="11" type="primary">lipB_1</name>
    <name evidence="5" type="synonym">lipB</name>
    <name evidence="11" type="ORF">CLMAG_51790</name>
</gene>
<protein>
    <recommendedName>
        <fullName evidence="5 6">Octanoyltransferase</fullName>
        <ecNumber evidence="5 6">2.3.1.181</ecNumber>
    </recommendedName>
    <alternativeName>
        <fullName evidence="5">Lipoate-protein ligase B</fullName>
    </alternativeName>
    <alternativeName>
        <fullName evidence="5">Lipoyl/octanoyl transferase</fullName>
    </alternativeName>
    <alternativeName>
        <fullName evidence="5">Octanoyl-[acyl-carrier-protein]-protein N-octanoyltransferase</fullName>
    </alternativeName>
</protein>
<dbReference type="InterPro" id="IPR020605">
    <property type="entry name" value="Octanoyltransferase_CS"/>
</dbReference>
<evidence type="ECO:0000313" key="12">
    <source>
        <dbReference type="Proteomes" id="UP000076603"/>
    </source>
</evidence>
<comment type="miscellaneous">
    <text evidence="5">In the reaction, the free carboxyl group of octanoic acid is attached via an amide linkage to the epsilon-amino group of a specific lysine residue of lipoyl domains of lipoate-dependent enzymes.</text>
</comment>
<dbReference type="Pfam" id="PF21948">
    <property type="entry name" value="LplA-B_cat"/>
    <property type="match status" value="1"/>
</dbReference>
<dbReference type="GO" id="GO:0033819">
    <property type="term" value="F:lipoyl(octanoyl) transferase activity"/>
    <property type="evidence" value="ECO:0007669"/>
    <property type="project" value="UniProtKB-EC"/>
</dbReference>
<dbReference type="GO" id="GO:0009249">
    <property type="term" value="P:protein lipoylation"/>
    <property type="evidence" value="ECO:0007669"/>
    <property type="project" value="InterPro"/>
</dbReference>
<keyword evidence="2 5" id="KW-0808">Transferase</keyword>
<dbReference type="EC" id="2.3.1.181" evidence="5 6"/>
<organism evidence="11 12">
    <name type="scientific">Clostridium magnum DSM 2767</name>
    <dbReference type="NCBI Taxonomy" id="1121326"/>
    <lineage>
        <taxon>Bacteria</taxon>
        <taxon>Bacillati</taxon>
        <taxon>Bacillota</taxon>
        <taxon>Clostridia</taxon>
        <taxon>Eubacteriales</taxon>
        <taxon>Clostridiaceae</taxon>
        <taxon>Clostridium</taxon>
    </lineage>
</organism>
<keyword evidence="3 5" id="KW-0012">Acyltransferase</keyword>
<evidence type="ECO:0000256" key="8">
    <source>
        <dbReference type="PIRSR" id="PIRSR016262-2"/>
    </source>
</evidence>
<evidence type="ECO:0000256" key="5">
    <source>
        <dbReference type="HAMAP-Rule" id="MF_00013"/>
    </source>
</evidence>
<dbReference type="RefSeq" id="WP_066628974.1">
    <property type="nucleotide sequence ID" value="NZ_FQXL01000007.1"/>
</dbReference>
<comment type="catalytic activity">
    <reaction evidence="5 6">
        <text>octanoyl-[ACP] + L-lysyl-[protein] = N(6)-octanoyl-L-lysyl-[protein] + holo-[ACP] + H(+)</text>
        <dbReference type="Rhea" id="RHEA:17665"/>
        <dbReference type="Rhea" id="RHEA-COMP:9636"/>
        <dbReference type="Rhea" id="RHEA-COMP:9685"/>
        <dbReference type="Rhea" id="RHEA-COMP:9752"/>
        <dbReference type="Rhea" id="RHEA-COMP:9928"/>
        <dbReference type="ChEBI" id="CHEBI:15378"/>
        <dbReference type="ChEBI" id="CHEBI:29969"/>
        <dbReference type="ChEBI" id="CHEBI:64479"/>
        <dbReference type="ChEBI" id="CHEBI:78463"/>
        <dbReference type="ChEBI" id="CHEBI:78809"/>
        <dbReference type="EC" id="2.3.1.181"/>
    </reaction>
</comment>
<comment type="caution">
    <text evidence="11">The sequence shown here is derived from an EMBL/GenBank/DDBJ whole genome shotgun (WGS) entry which is preliminary data.</text>
</comment>
<evidence type="ECO:0000256" key="4">
    <source>
        <dbReference type="ARBA" id="ARBA00024732"/>
    </source>
</evidence>
<dbReference type="NCBIfam" id="TIGR00214">
    <property type="entry name" value="lipB"/>
    <property type="match status" value="1"/>
</dbReference>
<dbReference type="OrthoDB" id="9787061at2"/>
<name>A0A162RBS5_9CLOT</name>
<accession>A0A162RBS5</accession>
<dbReference type="SUPFAM" id="SSF55681">
    <property type="entry name" value="Class II aaRS and biotin synthetases"/>
    <property type="match status" value="1"/>
</dbReference>
<dbReference type="AlphaFoldDB" id="A0A162RBS5"/>
<dbReference type="InterPro" id="IPR000544">
    <property type="entry name" value="Octanoyltransferase"/>
</dbReference>
<comment type="pathway">
    <text evidence="1 5 6">Protein modification; protein lipoylation via endogenous pathway; protein N(6)-(lipoyl)lysine from octanoyl-[acyl-carrier-protein]: step 1/2.</text>
</comment>
<dbReference type="PANTHER" id="PTHR10993:SF7">
    <property type="entry name" value="LIPOYLTRANSFERASE 2, MITOCHONDRIAL-RELATED"/>
    <property type="match status" value="1"/>
</dbReference>
<dbReference type="HAMAP" id="MF_00013">
    <property type="entry name" value="LipB"/>
    <property type="match status" value="1"/>
</dbReference>
<evidence type="ECO:0000256" key="6">
    <source>
        <dbReference type="PIRNR" id="PIRNR016262"/>
    </source>
</evidence>
<feature type="active site" description="Acyl-thioester intermediate" evidence="5 7">
    <location>
        <position position="173"/>
    </location>
</feature>
<evidence type="ECO:0000256" key="7">
    <source>
        <dbReference type="PIRSR" id="PIRSR016262-1"/>
    </source>
</evidence>
<feature type="domain" description="BPL/LPL catalytic" evidence="10">
    <location>
        <begin position="30"/>
        <end position="211"/>
    </location>
</feature>
<feature type="site" description="Lowers pKa of active site Cys" evidence="5 9">
    <location>
        <position position="139"/>
    </location>
</feature>
<evidence type="ECO:0000313" key="11">
    <source>
        <dbReference type="EMBL" id="KZL89679.1"/>
    </source>
</evidence>
<keyword evidence="12" id="KW-1185">Reference proteome</keyword>
<feature type="binding site" evidence="5 8">
    <location>
        <begin position="155"/>
        <end position="157"/>
    </location>
    <ligand>
        <name>substrate</name>
    </ligand>
</feature>
<dbReference type="Proteomes" id="UP000076603">
    <property type="component" value="Unassembled WGS sequence"/>
</dbReference>
<evidence type="ECO:0000256" key="9">
    <source>
        <dbReference type="PIRSR" id="PIRSR016262-3"/>
    </source>
</evidence>
<dbReference type="PANTHER" id="PTHR10993">
    <property type="entry name" value="OCTANOYLTRANSFERASE"/>
    <property type="match status" value="1"/>
</dbReference>